<feature type="transmembrane region" description="Helical" evidence="2">
    <location>
        <begin position="117"/>
        <end position="136"/>
    </location>
</feature>
<dbReference type="AlphaFoldDB" id="A0A1X6XHJ7"/>
<dbReference type="RefSeq" id="WP_087007468.1">
    <property type="nucleotide sequence ID" value="NZ_FWFF01000017.1"/>
</dbReference>
<feature type="compositionally biased region" description="Basic and acidic residues" evidence="1">
    <location>
        <begin position="145"/>
        <end position="168"/>
    </location>
</feature>
<feature type="region of interest" description="Disordered" evidence="1">
    <location>
        <begin position="143"/>
        <end position="168"/>
    </location>
</feature>
<feature type="transmembrane region" description="Helical" evidence="2">
    <location>
        <begin position="39"/>
        <end position="59"/>
    </location>
</feature>
<dbReference type="Pfam" id="PF11377">
    <property type="entry name" value="DUF3180"/>
    <property type="match status" value="1"/>
</dbReference>
<protein>
    <submittedName>
        <fullName evidence="3">Secreted protein</fullName>
    </submittedName>
</protein>
<keyword evidence="2" id="KW-1133">Transmembrane helix</keyword>
<proteinExistence type="predicted"/>
<dbReference type="EMBL" id="FWFF01000017">
    <property type="protein sequence ID" value="SLM98598.1"/>
    <property type="molecule type" value="Genomic_DNA"/>
</dbReference>
<evidence type="ECO:0000256" key="1">
    <source>
        <dbReference type="SAM" id="MobiDB-lite"/>
    </source>
</evidence>
<gene>
    <name evidence="3" type="ORF">FM105_09130</name>
</gene>
<evidence type="ECO:0000313" key="3">
    <source>
        <dbReference type="EMBL" id="SLM98598.1"/>
    </source>
</evidence>
<dbReference type="Proteomes" id="UP000196581">
    <property type="component" value="Unassembled WGS sequence"/>
</dbReference>
<keyword evidence="2" id="KW-0472">Membrane</keyword>
<keyword evidence="2" id="KW-0812">Transmembrane</keyword>
<feature type="transmembrane region" description="Helical" evidence="2">
    <location>
        <begin position="9"/>
        <end position="27"/>
    </location>
</feature>
<evidence type="ECO:0000256" key="2">
    <source>
        <dbReference type="SAM" id="Phobius"/>
    </source>
</evidence>
<dbReference type="InterPro" id="IPR021517">
    <property type="entry name" value="DUF3180"/>
</dbReference>
<sequence length="168" mass="17637">MNRTRPTQLLLWGVVGLVASIAFHTLWERGGNALPLVPWPAIVGMLVLSGVLLALGWPVRAWRDGDRTTEIDLVKAARIAMLAKAAALAGAVLTAWYLGGALYLFASAFGLRAEAGLGMLAAAISAAILMAVGLIVESFCSLPPDDPRASDGPGDGRRERRDPPEAPA</sequence>
<feature type="transmembrane region" description="Helical" evidence="2">
    <location>
        <begin position="79"/>
        <end position="105"/>
    </location>
</feature>
<evidence type="ECO:0000313" key="4">
    <source>
        <dbReference type="Proteomes" id="UP000196581"/>
    </source>
</evidence>
<keyword evidence="4" id="KW-1185">Reference proteome</keyword>
<organism evidence="3 4">
    <name type="scientific">Brevibacterium yomogidense</name>
    <dbReference type="NCBI Taxonomy" id="946573"/>
    <lineage>
        <taxon>Bacteria</taxon>
        <taxon>Bacillati</taxon>
        <taxon>Actinomycetota</taxon>
        <taxon>Actinomycetes</taxon>
        <taxon>Micrococcales</taxon>
        <taxon>Brevibacteriaceae</taxon>
        <taxon>Brevibacterium</taxon>
    </lineage>
</organism>
<accession>A0A1X6XHJ7</accession>
<reference evidence="4" key="1">
    <citation type="submission" date="2017-02" db="EMBL/GenBank/DDBJ databases">
        <authorList>
            <person name="Dridi B."/>
        </authorList>
    </citation>
    <scope>NUCLEOTIDE SEQUENCE [LARGE SCALE GENOMIC DNA]</scope>
    <source>
        <strain evidence="4">B Co 03.10</strain>
    </source>
</reference>
<name>A0A1X6XHJ7_9MICO</name>